<evidence type="ECO:0000256" key="7">
    <source>
        <dbReference type="ARBA" id="ARBA00023119"/>
    </source>
</evidence>
<dbReference type="GO" id="GO:0007155">
    <property type="term" value="P:cell adhesion"/>
    <property type="evidence" value="ECO:0007669"/>
    <property type="project" value="UniProtKB-KW"/>
</dbReference>
<dbReference type="GO" id="GO:0005581">
    <property type="term" value="C:collagen trimer"/>
    <property type="evidence" value="ECO:0007669"/>
    <property type="project" value="UniProtKB-KW"/>
</dbReference>
<feature type="domain" description="VWFA" evidence="8">
    <location>
        <begin position="606"/>
        <end position="778"/>
    </location>
</feature>
<protein>
    <submittedName>
        <fullName evidence="9">Collagen, type VI, alpha 3</fullName>
    </submittedName>
</protein>
<keyword evidence="3" id="KW-0272">Extracellular matrix</keyword>
<feature type="domain" description="VWFA" evidence="8">
    <location>
        <begin position="211"/>
        <end position="383"/>
    </location>
</feature>
<dbReference type="PANTHER" id="PTHR24020">
    <property type="entry name" value="COLLAGEN ALPHA"/>
    <property type="match status" value="1"/>
</dbReference>
<evidence type="ECO:0000256" key="2">
    <source>
        <dbReference type="ARBA" id="ARBA00022525"/>
    </source>
</evidence>
<dbReference type="Gene3D" id="3.40.50.410">
    <property type="entry name" value="von Willebrand factor, type A domain"/>
    <property type="match status" value="10"/>
</dbReference>
<feature type="domain" description="VWFA" evidence="8">
    <location>
        <begin position="1187"/>
        <end position="1359"/>
    </location>
</feature>
<dbReference type="Pfam" id="PF00092">
    <property type="entry name" value="VWA"/>
    <property type="match status" value="10"/>
</dbReference>
<evidence type="ECO:0000256" key="1">
    <source>
        <dbReference type="ARBA" id="ARBA00004498"/>
    </source>
</evidence>
<name>A0A673B5L4_9TELE</name>
<feature type="domain" description="VWFA" evidence="8">
    <location>
        <begin position="1578"/>
        <end position="1750"/>
    </location>
</feature>
<dbReference type="Ensembl" id="ENSSORT00005036898.1">
    <property type="protein sequence ID" value="ENSSORP00005035942.1"/>
    <property type="gene ID" value="ENSSORG00005016953.1"/>
</dbReference>
<keyword evidence="2" id="KW-0964">Secreted</keyword>
<dbReference type="InParanoid" id="A0A673B5L4"/>
<evidence type="ECO:0000256" key="5">
    <source>
        <dbReference type="ARBA" id="ARBA00022737"/>
    </source>
</evidence>
<dbReference type="SUPFAM" id="SSF53300">
    <property type="entry name" value="vWA-like"/>
    <property type="match status" value="10"/>
</dbReference>
<keyword evidence="4" id="KW-0732">Signal</keyword>
<evidence type="ECO:0000259" key="8">
    <source>
        <dbReference type="PROSITE" id="PS50234"/>
    </source>
</evidence>
<evidence type="ECO:0000256" key="3">
    <source>
        <dbReference type="ARBA" id="ARBA00022530"/>
    </source>
</evidence>
<dbReference type="PROSITE" id="PS50234">
    <property type="entry name" value="VWFA"/>
    <property type="match status" value="10"/>
</dbReference>
<evidence type="ECO:0000256" key="4">
    <source>
        <dbReference type="ARBA" id="ARBA00022729"/>
    </source>
</evidence>
<feature type="domain" description="VWFA" evidence="8">
    <location>
        <begin position="990"/>
        <end position="1162"/>
    </location>
</feature>
<keyword evidence="6" id="KW-0130">Cell adhesion</keyword>
<keyword evidence="5" id="KW-0677">Repeat</keyword>
<feature type="domain" description="VWFA" evidence="8">
    <location>
        <begin position="410"/>
        <end position="588"/>
    </location>
</feature>
<dbReference type="InterPro" id="IPR002035">
    <property type="entry name" value="VWF_A"/>
</dbReference>
<accession>A0A673B5L4</accession>
<sequence>MQKISSDPTYALSVSELTDLPSVHEQLSQPTGRDVVFLLDGSDGTRTEFPAVRDFVQRMVDTLSVDDSRDRVAVVQYSRDAAVQFYLNTYTTKAEILDTVRGLRHKGGRPLYTGAALQYVRDNVFTASAGSRRLEGVPQVLILLSGARSVDSVDAPASALKQLGVLTFAIGTRNADKREMQKIAHEPTHAVKVLLFDLSSCLSSVDAPKKDIVFLLDGSDATRNGFPAMRDFVERVVEKLNVGENKDRVSVVQYSREPEVHFYLNTYNTRADIVDTVRGLRHRGGRTLNTGAALQYVRDNVFTNSSGSRRLQGVPQMLILLNGGRSYDNVDAPASALKQQGIVVIGIGAGRADSAEMQKISSDPTYALSVSELTDLPSVHEQLSSVMSTVLVRATPITPTVTAMVENRSDVVFLLDGSDGTRTEFPAVRDFVQRMVDTLSVDDSRDRVAVVQYSRDAAVQFYLNTYTTKAEILDTVRGLRHKGGRPLYTGAALQYVRDNVFTASAGSRRLEGVPQVLILLSGARSVDSVDAPASALKQLGVLTFAIGTRNADKREMQKIAHEPTHAVSVSEFNDLPNVQHLPDLLQKVLLFDLSSCLSSVDAPKKDIVFLLDGSDATRNGFPAMRDFVERVVEKLNVGENKDRVSVVQYSREPEVHFYLNTYNTRADIVDTVRGLRHRGGRTLNTGAALQYVRDNVFTNSSGSRRLQGVPQMLILLNGGRSYDNVDAPASALKQQGIVVIGIGAGRADSAEMQKISSDPTYALSVSELTDLPSVHEQLSSVMSTVLVRPVPLSERQPTGRDVVFLLDGSDGTRTEFPAVRDFVQRMVDTLSVDDSRDRVAVVQYSRDAAVQFYLNTYTTKAEILDTVRGLRHKGGRPLYTGAALQYVRDNVFTASAGSRRLEGVPQVLILLSGARSVDSVDAPASALKQLGVLTFAIGTRNADKREMQKIAHEPTHAVSVSEFNDLPNVQKVLLFDLSSCLSSVDAPKKDIVFLLDGSDATRNGFPAMRDFVERVVEKLNVGENKDRVSVVQYSREPEVHFYLNTYNTRADIVDTVRGLRHRGGRTLNTGAALQYVRDNVFTNSSGSRRLQGVPQMLILLNGGRSYDNVDAPASALKQQGIVVIGIGAGRADSAEMQKISSDPTYALSVSELTDLPSVHEQLSSVMSTLNMSHVLCSLAERQPTGRDVVFLLDGSDGTRTEFPAVRDFVQRMVDTLSVDDSRDRVAVVQYSRDAAVQFYLNTYTTKAEILDTVRGLRHKGGRPLYTGAALQYVRDNVFTASAGSRRLEGVPQVLILLSGARSVDSVDAPASALKQLGVLTFAIGTRNADKREMQKIAHEPTHAVSVSEFNDLPNVQQQLQSSVEGRDQGWHLLSSTGACPEGWLDAPKKDIVFLLDGSDATRNGFPAMRDFVERVVEKLNVGENKDRVSVVQYSREADIVDTVRGLRHRGGRTLNTGAALQYVRDNVFTNSSGSRRLQGVPQMLILLNGGRSYDNVDAPASALKQQGIVVIGIGAGRADSAEMQKISSDPTYALSVSELTDLPSVHEQLSSVMSTVLVRATPITPTVTGKNRQPTGRDVVFLLDGSDGTRTEFPAVRDFVQRMVDTLSVDDSRDRVAVVQYSRDAAVQFYLNTYTTKAEILDTVRGLRHKGGRPLYTGAALQYVRDNVFTASAGSRRLEGVPQVLILLSGARSVDSVDAPASALKQLGVLTFAIGTRNADKREMQKIAHEPTHAVSVSEFNDLPNVQQQLQSSVEAVIVEVTPETPTAPGTLPSAEVLQAPQNGFPAMRDFVERVVEKLNVGENKDRVSVVQYSREPEVHFYLNTYNTRADIVDTVRGLRHRGGRTLNTGAALQYVRDNVFTNSSGSRRLQGVPQMLILLNGGRSYDNVDAPASALKQQGIVVIGIGAGRADSAEMQKISSDPTYALSVSELTDLPSVHEQLSSVMSTVLVRATPITPTVTGKNVTAFYFSLMVLGHKLKCVNVYFTRFTWQPVPLC</sequence>
<reference evidence="9" key="2">
    <citation type="submission" date="2025-08" db="UniProtKB">
        <authorList>
            <consortium name="Ensembl"/>
        </authorList>
    </citation>
    <scope>IDENTIFICATION</scope>
</reference>
<reference evidence="9" key="3">
    <citation type="submission" date="2025-09" db="UniProtKB">
        <authorList>
            <consortium name="Ensembl"/>
        </authorList>
    </citation>
    <scope>IDENTIFICATION</scope>
</reference>
<dbReference type="FunFam" id="3.40.50.410:FF:000003">
    <property type="entry name" value="Collagen type VI alpha 3 chain"/>
    <property type="match status" value="10"/>
</dbReference>
<feature type="domain" description="VWFA" evidence="8">
    <location>
        <begin position="801"/>
        <end position="973"/>
    </location>
</feature>
<keyword evidence="7" id="KW-0176">Collagen</keyword>
<reference evidence="9" key="1">
    <citation type="submission" date="2019-06" db="EMBL/GenBank/DDBJ databases">
        <authorList>
            <consortium name="Wellcome Sanger Institute Data Sharing"/>
        </authorList>
    </citation>
    <scope>NUCLEOTIDE SEQUENCE [LARGE SCALE GENOMIC DNA]</scope>
</reference>
<feature type="domain" description="VWFA" evidence="8">
    <location>
        <begin position="1774"/>
        <end position="1942"/>
    </location>
</feature>
<evidence type="ECO:0000256" key="6">
    <source>
        <dbReference type="ARBA" id="ARBA00022889"/>
    </source>
</evidence>
<proteinExistence type="predicted"/>
<evidence type="ECO:0000313" key="9">
    <source>
        <dbReference type="Ensembl" id="ENSSORP00005035942.1"/>
    </source>
</evidence>
<evidence type="ECO:0000313" key="10">
    <source>
        <dbReference type="Proteomes" id="UP000472271"/>
    </source>
</evidence>
<dbReference type="InterPro" id="IPR036465">
    <property type="entry name" value="vWFA_dom_sf"/>
</dbReference>
<dbReference type="Proteomes" id="UP000472271">
    <property type="component" value="Chromosome 21"/>
</dbReference>
<comment type="subcellular location">
    <subcellularLocation>
        <location evidence="1">Secreted</location>
        <location evidence="1">Extracellular space</location>
        <location evidence="1">Extracellular matrix</location>
    </subcellularLocation>
</comment>
<dbReference type="SMART" id="SM00327">
    <property type="entry name" value="VWA"/>
    <property type="match status" value="10"/>
</dbReference>
<keyword evidence="10" id="KW-1185">Reference proteome</keyword>
<dbReference type="GO" id="GO:0005615">
    <property type="term" value="C:extracellular space"/>
    <property type="evidence" value="ECO:0007669"/>
    <property type="project" value="TreeGrafter"/>
</dbReference>
<dbReference type="PANTHER" id="PTHR24020:SF13">
    <property type="entry name" value="COLLAGEN ALPHA-3(VI) CHAIN"/>
    <property type="match status" value="1"/>
</dbReference>
<dbReference type="InterPro" id="IPR050525">
    <property type="entry name" value="ECM_Assembly_Org"/>
</dbReference>
<feature type="domain" description="VWFA" evidence="8">
    <location>
        <begin position="1390"/>
        <end position="1549"/>
    </location>
</feature>
<organism evidence="9 10">
    <name type="scientific">Sphaeramia orbicularis</name>
    <name type="common">orbiculate cardinalfish</name>
    <dbReference type="NCBI Taxonomy" id="375764"/>
    <lineage>
        <taxon>Eukaryota</taxon>
        <taxon>Metazoa</taxon>
        <taxon>Chordata</taxon>
        <taxon>Craniata</taxon>
        <taxon>Vertebrata</taxon>
        <taxon>Euteleostomi</taxon>
        <taxon>Actinopterygii</taxon>
        <taxon>Neopterygii</taxon>
        <taxon>Teleostei</taxon>
        <taxon>Neoteleostei</taxon>
        <taxon>Acanthomorphata</taxon>
        <taxon>Gobiaria</taxon>
        <taxon>Kurtiformes</taxon>
        <taxon>Apogonoidei</taxon>
        <taxon>Apogonidae</taxon>
        <taxon>Apogoninae</taxon>
        <taxon>Sphaeramia</taxon>
    </lineage>
</organism>
<feature type="domain" description="VWFA" evidence="8">
    <location>
        <begin position="34"/>
        <end position="212"/>
    </location>
</feature>